<keyword evidence="2" id="KW-1185">Reference proteome</keyword>
<dbReference type="EMBL" id="SPHZ02000003">
    <property type="protein sequence ID" value="KAF0926895.1"/>
    <property type="molecule type" value="Genomic_DNA"/>
</dbReference>
<organism evidence="1 2">
    <name type="scientific">Oryza meyeriana var. granulata</name>
    <dbReference type="NCBI Taxonomy" id="110450"/>
    <lineage>
        <taxon>Eukaryota</taxon>
        <taxon>Viridiplantae</taxon>
        <taxon>Streptophyta</taxon>
        <taxon>Embryophyta</taxon>
        <taxon>Tracheophyta</taxon>
        <taxon>Spermatophyta</taxon>
        <taxon>Magnoliopsida</taxon>
        <taxon>Liliopsida</taxon>
        <taxon>Poales</taxon>
        <taxon>Poaceae</taxon>
        <taxon>BOP clade</taxon>
        <taxon>Oryzoideae</taxon>
        <taxon>Oryzeae</taxon>
        <taxon>Oryzinae</taxon>
        <taxon>Oryza</taxon>
        <taxon>Oryza meyeriana</taxon>
    </lineage>
</organism>
<gene>
    <name evidence="1" type="ORF">E2562_027749</name>
</gene>
<evidence type="ECO:0000313" key="2">
    <source>
        <dbReference type="Proteomes" id="UP000479710"/>
    </source>
</evidence>
<comment type="caution">
    <text evidence="1">The sequence shown here is derived from an EMBL/GenBank/DDBJ whole genome shotgun (WGS) entry which is preliminary data.</text>
</comment>
<dbReference type="Proteomes" id="UP000479710">
    <property type="component" value="Unassembled WGS sequence"/>
</dbReference>
<dbReference type="AlphaFoldDB" id="A0A6G1EQN2"/>
<evidence type="ECO:0000313" key="1">
    <source>
        <dbReference type="EMBL" id="KAF0926895.1"/>
    </source>
</evidence>
<protein>
    <submittedName>
        <fullName evidence="1">Uncharacterized protein</fullName>
    </submittedName>
</protein>
<name>A0A6G1EQN2_9ORYZ</name>
<proteinExistence type="predicted"/>
<reference evidence="1 2" key="1">
    <citation type="submission" date="2019-11" db="EMBL/GenBank/DDBJ databases">
        <title>Whole genome sequence of Oryza granulata.</title>
        <authorList>
            <person name="Li W."/>
        </authorList>
    </citation>
    <scope>NUCLEOTIDE SEQUENCE [LARGE SCALE GENOMIC DNA]</scope>
    <source>
        <strain evidence="2">cv. Menghai</strain>
        <tissue evidence="1">Leaf</tissue>
    </source>
</reference>
<accession>A0A6G1EQN2</accession>
<sequence>MVAVLARWVEERDGAAEGWDLTLMVVDYSGSAECMRDTAEKIFLGLEIFFSELLVLEHVMCLLSGASGDDDSLRPDALVRLERHRLTGKPEGERKK</sequence>